<dbReference type="InterPro" id="IPR007202">
    <property type="entry name" value="4Fe-4S_dom"/>
</dbReference>
<dbReference type="PROSITE" id="PS51656">
    <property type="entry name" value="4FE4S"/>
    <property type="match status" value="1"/>
</dbReference>
<evidence type="ECO:0000256" key="3">
    <source>
        <dbReference type="ARBA" id="ARBA00023004"/>
    </source>
</evidence>
<dbReference type="EMBL" id="DTKJ01000036">
    <property type="protein sequence ID" value="HGZ11507.1"/>
    <property type="molecule type" value="Genomic_DNA"/>
</dbReference>
<keyword evidence="1" id="KW-0004">4Fe-4S</keyword>
<keyword evidence="3" id="KW-0408">Iron</keyword>
<reference evidence="6" key="1">
    <citation type="journal article" date="2020" name="mSystems">
        <title>Genome- and Community-Level Interaction Insights into Carbon Utilization and Element Cycling Functions of Hydrothermarchaeota in Hydrothermal Sediment.</title>
        <authorList>
            <person name="Zhou Z."/>
            <person name="Liu Y."/>
            <person name="Xu W."/>
            <person name="Pan J."/>
            <person name="Luo Z.H."/>
            <person name="Li M."/>
        </authorList>
    </citation>
    <scope>NUCLEOTIDE SEQUENCE [LARGE SCALE GENOMIC DNA]</scope>
    <source>
        <strain evidence="6">SpSt-853</strain>
    </source>
</reference>
<organism evidence="6">
    <name type="scientific">Desulfobacca acetoxidans</name>
    <dbReference type="NCBI Taxonomy" id="60893"/>
    <lineage>
        <taxon>Bacteria</taxon>
        <taxon>Pseudomonadati</taxon>
        <taxon>Thermodesulfobacteriota</taxon>
        <taxon>Desulfobaccia</taxon>
        <taxon>Desulfobaccales</taxon>
        <taxon>Desulfobaccaceae</taxon>
        <taxon>Desulfobacca</taxon>
    </lineage>
</organism>
<evidence type="ECO:0000256" key="4">
    <source>
        <dbReference type="ARBA" id="ARBA00023014"/>
    </source>
</evidence>
<dbReference type="Gene3D" id="3.20.20.20">
    <property type="entry name" value="Dihydropteroate synthase-like"/>
    <property type="match status" value="1"/>
</dbReference>
<name>A0A7C5ALC0_9BACT</name>
<dbReference type="Pfam" id="PF12654">
    <property type="entry name" value="DUF3786"/>
    <property type="match status" value="1"/>
</dbReference>
<keyword evidence="2" id="KW-0479">Metal-binding</keyword>
<gene>
    <name evidence="6" type="ORF">ENW48_04765</name>
</gene>
<keyword evidence="4" id="KW-0411">Iron-sulfur</keyword>
<dbReference type="AlphaFoldDB" id="A0A7C5ALC0"/>
<protein>
    <submittedName>
        <fullName evidence="6">DUF3786 domain-containing protein</fullName>
    </submittedName>
</protein>
<evidence type="ECO:0000256" key="2">
    <source>
        <dbReference type="ARBA" id="ARBA00022723"/>
    </source>
</evidence>
<evidence type="ECO:0000256" key="1">
    <source>
        <dbReference type="ARBA" id="ARBA00022485"/>
    </source>
</evidence>
<dbReference type="InterPro" id="IPR011005">
    <property type="entry name" value="Dihydropteroate_synth-like_sf"/>
</dbReference>
<proteinExistence type="predicted"/>
<evidence type="ECO:0000259" key="5">
    <source>
        <dbReference type="PROSITE" id="PS51656"/>
    </source>
</evidence>
<evidence type="ECO:0000313" key="6">
    <source>
        <dbReference type="EMBL" id="HGZ11507.1"/>
    </source>
</evidence>
<dbReference type="GO" id="GO:0051539">
    <property type="term" value="F:4 iron, 4 sulfur cluster binding"/>
    <property type="evidence" value="ECO:0007669"/>
    <property type="project" value="UniProtKB-KW"/>
</dbReference>
<dbReference type="InterPro" id="IPR024264">
    <property type="entry name" value="DUF3786"/>
</dbReference>
<comment type="caution">
    <text evidence="6">The sequence shown here is derived from an EMBL/GenBank/DDBJ whole genome shotgun (WGS) entry which is preliminary data.</text>
</comment>
<feature type="domain" description="4Fe-4S" evidence="5">
    <location>
        <begin position="14"/>
        <end position="73"/>
    </location>
</feature>
<sequence>MDQMVPVGNEKIGAMPLTVMEVLKTLPLTNCGDCGQATCLAFATRVIKEGEDFSRCPHLTESARALAGKIGAQQASGVGRRRESLAIALEALQEKVAPLDLAELAEGLGARYGEQDGCAYLDLTYFGQPLRIFKDRVCYPEGVQGNPWDAILIYNYVASRGREPLRGQWITFQSLPNSVSKTKTLKRLERELADHFARKGEELLARATNLGAQPTRAAEDADLQLVFQPLPKVPVLLLFWEAEWEEDFPAQVHFLFDGSVSHYLDLESLLFLVEQLTDRLKA</sequence>
<dbReference type="Pfam" id="PF04060">
    <property type="entry name" value="FeS"/>
    <property type="match status" value="1"/>
</dbReference>
<dbReference type="GO" id="GO:0046872">
    <property type="term" value="F:metal ion binding"/>
    <property type="evidence" value="ECO:0007669"/>
    <property type="project" value="UniProtKB-KW"/>
</dbReference>
<accession>A0A7C5ALC0</accession>